<dbReference type="SUPFAM" id="SSF54373">
    <property type="entry name" value="FAD-linked reductases, C-terminal domain"/>
    <property type="match status" value="1"/>
</dbReference>
<dbReference type="InterPro" id="IPR036188">
    <property type="entry name" value="FAD/NAD-bd_sf"/>
</dbReference>
<evidence type="ECO:0000256" key="3">
    <source>
        <dbReference type="RuleBase" id="RU003968"/>
    </source>
</evidence>
<dbReference type="GO" id="GO:0016614">
    <property type="term" value="F:oxidoreductase activity, acting on CH-OH group of donors"/>
    <property type="evidence" value="ECO:0007669"/>
    <property type="project" value="InterPro"/>
</dbReference>
<evidence type="ECO:0000256" key="1">
    <source>
        <dbReference type="ARBA" id="ARBA00010790"/>
    </source>
</evidence>
<feature type="domain" description="Glucose-methanol-choline oxidoreductase N-terminal" evidence="6">
    <location>
        <begin position="317"/>
        <end position="331"/>
    </location>
</feature>
<dbReference type="PROSITE" id="PS00624">
    <property type="entry name" value="GMC_OXRED_2"/>
    <property type="match status" value="1"/>
</dbReference>
<comment type="similarity">
    <text evidence="1 3">Belongs to the GMC oxidoreductase family.</text>
</comment>
<keyword evidence="3" id="KW-0274">FAD</keyword>
<feature type="active site" description="Proton acceptor" evidence="2">
    <location>
        <position position="596"/>
    </location>
</feature>
<organism evidence="7 8">
    <name type="scientific">Ignelater luminosus</name>
    <name type="common">Cucubano</name>
    <name type="synonym">Pyrophorus luminosus</name>
    <dbReference type="NCBI Taxonomy" id="2038154"/>
    <lineage>
        <taxon>Eukaryota</taxon>
        <taxon>Metazoa</taxon>
        <taxon>Ecdysozoa</taxon>
        <taxon>Arthropoda</taxon>
        <taxon>Hexapoda</taxon>
        <taxon>Insecta</taxon>
        <taxon>Pterygota</taxon>
        <taxon>Neoptera</taxon>
        <taxon>Endopterygota</taxon>
        <taxon>Coleoptera</taxon>
        <taxon>Polyphaga</taxon>
        <taxon>Elateriformia</taxon>
        <taxon>Elateroidea</taxon>
        <taxon>Elateridae</taxon>
        <taxon>Agrypninae</taxon>
        <taxon>Pyrophorini</taxon>
        <taxon>Ignelater</taxon>
    </lineage>
</organism>
<proteinExistence type="inferred from homology"/>
<dbReference type="EMBL" id="VTPC01087625">
    <property type="protein sequence ID" value="KAF2886453.1"/>
    <property type="molecule type" value="Genomic_DNA"/>
</dbReference>
<keyword evidence="8" id="KW-1185">Reference proteome</keyword>
<dbReference type="Pfam" id="PF05199">
    <property type="entry name" value="GMC_oxred_C"/>
    <property type="match status" value="1"/>
</dbReference>
<dbReference type="GO" id="GO:0050660">
    <property type="term" value="F:flavin adenine dinucleotide binding"/>
    <property type="evidence" value="ECO:0007669"/>
    <property type="project" value="InterPro"/>
</dbReference>
<evidence type="ECO:0000313" key="8">
    <source>
        <dbReference type="Proteomes" id="UP000801492"/>
    </source>
</evidence>
<reference evidence="7" key="1">
    <citation type="submission" date="2019-08" db="EMBL/GenBank/DDBJ databases">
        <title>The genome of the North American firefly Photinus pyralis.</title>
        <authorList>
            <consortium name="Photinus pyralis genome working group"/>
            <person name="Fallon T.R."/>
            <person name="Sander Lower S.E."/>
            <person name="Weng J.-K."/>
        </authorList>
    </citation>
    <scope>NUCLEOTIDE SEQUENCE</scope>
    <source>
        <strain evidence="7">TRF0915ILg1</strain>
        <tissue evidence="7">Whole body</tissue>
    </source>
</reference>
<accession>A0A8K0G5K6</accession>
<evidence type="ECO:0000256" key="4">
    <source>
        <dbReference type="SAM" id="SignalP"/>
    </source>
</evidence>
<gene>
    <name evidence="7" type="ORF">ILUMI_19717</name>
</gene>
<dbReference type="OrthoDB" id="269227at2759"/>
<protein>
    <recommendedName>
        <fullName evidence="5 6">Glucose-methanol-choline oxidoreductase N-terminal domain-containing protein</fullName>
    </recommendedName>
</protein>
<feature type="signal peptide" evidence="4">
    <location>
        <begin position="1"/>
        <end position="16"/>
    </location>
</feature>
<evidence type="ECO:0000256" key="2">
    <source>
        <dbReference type="PIRSR" id="PIRSR000137-1"/>
    </source>
</evidence>
<dbReference type="Pfam" id="PF00732">
    <property type="entry name" value="GMC_oxred_N"/>
    <property type="match status" value="1"/>
</dbReference>
<name>A0A8K0G5K6_IGNLU</name>
<dbReference type="Gene3D" id="3.30.560.10">
    <property type="entry name" value="Glucose Oxidase, domain 3"/>
    <property type="match status" value="1"/>
</dbReference>
<keyword evidence="4" id="KW-0732">Signal</keyword>
<evidence type="ECO:0000259" key="6">
    <source>
        <dbReference type="PROSITE" id="PS00624"/>
    </source>
</evidence>
<feature type="active site" description="Proton donor" evidence="2">
    <location>
        <position position="552"/>
    </location>
</feature>
<dbReference type="InterPro" id="IPR012132">
    <property type="entry name" value="GMC_OxRdtase"/>
</dbReference>
<feature type="domain" description="Glucose-methanol-choline oxidoreductase N-terminal" evidence="5">
    <location>
        <begin position="145"/>
        <end position="168"/>
    </location>
</feature>
<dbReference type="InterPro" id="IPR000172">
    <property type="entry name" value="GMC_OxRdtase_N"/>
</dbReference>
<dbReference type="PANTHER" id="PTHR11552:SF158">
    <property type="entry name" value="GH23626P-RELATED"/>
    <property type="match status" value="1"/>
</dbReference>
<sequence length="619" mass="69738">MKIVFCFLMLALFTQAKDIPEEWVQYYLKLLEDFVANSTKWDYPTDNRRFFQLINEEAKPIHHGHYDFIIVGTGVAGSVLANRLTESGKFKVLALEAGERESDFTDVPGFAAYLVRSDYNWGYKTIPQKTSCQGFKNKRCNYPRGRGVGGSSIVNFMMYVRGNKEDFNKWGSENPGWDYESVLPYFKKSENASLRLEDPGYHGHCGPLNVEDSRHYPNEANVFLEAAQQRGRKILDYNGKDQNGYSTLQLTSKEGRRCSASKAYVKPATKRKNLELLDHALGTKILIKNRKAYGVEFIRNGKKFRATASKEVIISGGTINSPQILMLSGIGPKEHLEELGIPVVHDLPVGNSLADHLVFPTLLFSTNTSTNNEPSIEEQIRNYLEGYGPLTTVMGVTGIGFESPKKESRNPRVEITFSTALLEQTSPFFLDFLEMTEDIWQAISKPLAGKRICIIMAIFLHPKSKGTLRLRTKDPLDFPDLDSNLYSDTNGDDMKEMLDIIEVIFEISKTPAFQKIDTKYLSDPFPACKDYEHLSSDYWRCALKETTYPILHCIATCKMGPIHDKSAVVDNKLKVHGIDGLRVADASVIPFPLAGHPTPVVYMIGEKAADLIRAQYDDL</sequence>
<dbReference type="Gene3D" id="3.50.50.60">
    <property type="entry name" value="FAD/NAD(P)-binding domain"/>
    <property type="match status" value="1"/>
</dbReference>
<dbReference type="AlphaFoldDB" id="A0A8K0G5K6"/>
<dbReference type="PIRSF" id="PIRSF000137">
    <property type="entry name" value="Alcohol_oxidase"/>
    <property type="match status" value="1"/>
</dbReference>
<dbReference type="PROSITE" id="PS00623">
    <property type="entry name" value="GMC_OXRED_1"/>
    <property type="match status" value="1"/>
</dbReference>
<evidence type="ECO:0000259" key="5">
    <source>
        <dbReference type="PROSITE" id="PS00623"/>
    </source>
</evidence>
<dbReference type="PANTHER" id="PTHR11552">
    <property type="entry name" value="GLUCOSE-METHANOL-CHOLINE GMC OXIDOREDUCTASE"/>
    <property type="match status" value="1"/>
</dbReference>
<comment type="caution">
    <text evidence="7">The sequence shown here is derived from an EMBL/GenBank/DDBJ whole genome shotgun (WGS) entry which is preliminary data.</text>
</comment>
<evidence type="ECO:0000313" key="7">
    <source>
        <dbReference type="EMBL" id="KAF2886453.1"/>
    </source>
</evidence>
<dbReference type="InterPro" id="IPR007867">
    <property type="entry name" value="GMC_OxRtase_C"/>
</dbReference>
<keyword evidence="3" id="KW-0285">Flavoprotein</keyword>
<dbReference type="Proteomes" id="UP000801492">
    <property type="component" value="Unassembled WGS sequence"/>
</dbReference>
<feature type="chain" id="PRO_5035424472" description="Glucose-methanol-choline oxidoreductase N-terminal domain-containing protein" evidence="4">
    <location>
        <begin position="17"/>
        <end position="619"/>
    </location>
</feature>
<dbReference type="SUPFAM" id="SSF51905">
    <property type="entry name" value="FAD/NAD(P)-binding domain"/>
    <property type="match status" value="1"/>
</dbReference>